<dbReference type="GO" id="GO:0006357">
    <property type="term" value="P:regulation of transcription by RNA polymerase II"/>
    <property type="evidence" value="ECO:0007669"/>
    <property type="project" value="TreeGrafter"/>
</dbReference>
<evidence type="ECO:0000259" key="3">
    <source>
        <dbReference type="PROSITE" id="PS50157"/>
    </source>
</evidence>
<feature type="region of interest" description="Disordered" evidence="2">
    <location>
        <begin position="160"/>
        <end position="180"/>
    </location>
</feature>
<dbReference type="VEuPathDB" id="FungiDB:BTJ68_02440"/>
<dbReference type="SMART" id="SM00355">
    <property type="entry name" value="ZnF_C2H2"/>
    <property type="match status" value="5"/>
</dbReference>
<dbReference type="AlphaFoldDB" id="A0A3M7IWY9"/>
<dbReference type="PANTHER" id="PTHR46179">
    <property type="entry name" value="ZINC FINGER PROTEIN"/>
    <property type="match status" value="1"/>
</dbReference>
<dbReference type="PANTHER" id="PTHR46179:SF19">
    <property type="entry name" value="C2H2 FINGER DOMAIN TRANSCRIPTION FACTOR (EUROFUNG)-RELATED"/>
    <property type="match status" value="1"/>
</dbReference>
<dbReference type="Gene3D" id="3.30.160.60">
    <property type="entry name" value="Classic Zinc Finger"/>
    <property type="match status" value="1"/>
</dbReference>
<dbReference type="GO" id="GO:0008270">
    <property type="term" value="F:zinc ion binding"/>
    <property type="evidence" value="ECO:0007669"/>
    <property type="project" value="UniProtKB-KW"/>
</dbReference>
<name>A0A3M7IWY9_HORWE</name>
<dbReference type="PROSITE" id="PS50157">
    <property type="entry name" value="ZINC_FINGER_C2H2_2"/>
    <property type="match status" value="1"/>
</dbReference>
<proteinExistence type="predicted"/>
<dbReference type="InterPro" id="IPR013087">
    <property type="entry name" value="Znf_C2H2_type"/>
</dbReference>
<dbReference type="EMBL" id="QWIT01000145">
    <property type="protein sequence ID" value="RMZ30018.1"/>
    <property type="molecule type" value="Genomic_DNA"/>
</dbReference>
<dbReference type="InterPro" id="IPR051061">
    <property type="entry name" value="Zinc_finger_trans_reg"/>
</dbReference>
<feature type="domain" description="C2H2-type" evidence="3">
    <location>
        <begin position="532"/>
        <end position="561"/>
    </location>
</feature>
<keyword evidence="1" id="KW-0479">Metal-binding</keyword>
<protein>
    <recommendedName>
        <fullName evidence="3">C2H2-type domain-containing protein</fullName>
    </recommendedName>
</protein>
<accession>A0A3M7IWY9</accession>
<keyword evidence="1" id="KW-0863">Zinc-finger</keyword>
<keyword evidence="1" id="KW-0862">Zinc</keyword>
<reference evidence="4 5" key="1">
    <citation type="journal article" date="2018" name="BMC Genomics">
        <title>Genomic evidence for intraspecific hybridization in a clonal and extremely halotolerant yeast.</title>
        <authorList>
            <person name="Gostincar C."/>
            <person name="Stajich J.E."/>
            <person name="Zupancic J."/>
            <person name="Zalar P."/>
            <person name="Gunde-Cimerman N."/>
        </authorList>
    </citation>
    <scope>NUCLEOTIDE SEQUENCE [LARGE SCALE GENOMIC DNA]</scope>
    <source>
        <strain evidence="4 5">EXF-120</strain>
    </source>
</reference>
<dbReference type="OrthoDB" id="6077919at2759"/>
<evidence type="ECO:0000313" key="4">
    <source>
        <dbReference type="EMBL" id="RMZ30018.1"/>
    </source>
</evidence>
<organism evidence="4 5">
    <name type="scientific">Hortaea werneckii</name>
    <name type="common">Black yeast</name>
    <name type="synonym">Cladosporium werneckii</name>
    <dbReference type="NCBI Taxonomy" id="91943"/>
    <lineage>
        <taxon>Eukaryota</taxon>
        <taxon>Fungi</taxon>
        <taxon>Dikarya</taxon>
        <taxon>Ascomycota</taxon>
        <taxon>Pezizomycotina</taxon>
        <taxon>Dothideomycetes</taxon>
        <taxon>Dothideomycetidae</taxon>
        <taxon>Mycosphaerellales</taxon>
        <taxon>Teratosphaeriaceae</taxon>
        <taxon>Hortaea</taxon>
    </lineage>
</organism>
<dbReference type="Proteomes" id="UP000281677">
    <property type="component" value="Unassembled WGS sequence"/>
</dbReference>
<sequence length="799" mass="88586">MGQGQPAASVVGLHGFISQGGLTTLAAWSWLSSPRYEGFCKATFAGRSKADMMDENHWQTSFNSDGFEHQFPMVDQPFESNDDTNIFARFDHPYGRDDPAVEDLTVQRPGTQVNVQEILPFTKRLDEPPRPFHANPQTSFQTQQVPLQYSYLDGQSSLTSAGGLQLGGPYEDSRSSFSKDSGFFSGSPGDSQQFYGIHQGAHDHPDLVQTLDGPGYTDDGYSVRSDPTANRGTAARVGGRLGRTKQTFACNLCGKELKSLSEARCSEPYCKRTQGFATNNDLERHRKSVHGKTPTVGMKKGYVCKACPPVPEGHKVKFWPRRDNFKAHAVRKHVSDKNKEVLDELLAVSETERPPDAVDAGPESVCDPAYSGEYNGQQASYEMPSPMTVLSATPDLLQQGNYSSTNNIENAIAGIGIQLAGISSIEDELCSGFDGASTTLGADLPNASTTATDLSMYTRPRPVVTKVSGLQSPPMPKLELSSSGVCPTSDVDGVEWPQPPDRSLVARSAHKLHQSPHRQSVGQNCKHSDGDFICDEPGCGKRKKRECDLRKHRKRHSRPYGCTFADCWKRFGSRNDWKRHENSQHFLIDQWRCDMIIEGNHKCGSLFQSDDAMRKHLIAQHTRALQLEASRKGNPLQRLVTLKAEHMHIGREAHHFYWCGFCDRLIAPVKEAPNAWEDRFRHVGDHYDKENKHVDDWICVQANRRKGDISKPDRRKGKGSSEVKNDLDSDVDLEDAGIPNASPVSTDGSVVGFTPPSSRSQVRKPNKRQRIDEGVDVDAEHVSDHEWGLGSLSKGAEWK</sequence>
<evidence type="ECO:0000256" key="2">
    <source>
        <dbReference type="SAM" id="MobiDB-lite"/>
    </source>
</evidence>
<dbReference type="GO" id="GO:0005634">
    <property type="term" value="C:nucleus"/>
    <property type="evidence" value="ECO:0007669"/>
    <property type="project" value="TreeGrafter"/>
</dbReference>
<feature type="compositionally biased region" description="Basic and acidic residues" evidence="2">
    <location>
        <begin position="769"/>
        <end position="787"/>
    </location>
</feature>
<comment type="caution">
    <text evidence="4">The sequence shown here is derived from an EMBL/GenBank/DDBJ whole genome shotgun (WGS) entry which is preliminary data.</text>
</comment>
<evidence type="ECO:0000256" key="1">
    <source>
        <dbReference type="PROSITE-ProRule" id="PRU00042"/>
    </source>
</evidence>
<dbReference type="PROSITE" id="PS00028">
    <property type="entry name" value="ZINC_FINGER_C2H2_1"/>
    <property type="match status" value="1"/>
</dbReference>
<feature type="region of interest" description="Disordered" evidence="2">
    <location>
        <begin position="708"/>
        <end position="799"/>
    </location>
</feature>
<evidence type="ECO:0000313" key="5">
    <source>
        <dbReference type="Proteomes" id="UP000281677"/>
    </source>
</evidence>
<gene>
    <name evidence="4" type="ORF">D0859_05887</name>
</gene>